<proteinExistence type="predicted"/>
<dbReference type="Pfam" id="PF14420">
    <property type="entry name" value="Clr5"/>
    <property type="match status" value="1"/>
</dbReference>
<dbReference type="Pfam" id="PF24764">
    <property type="entry name" value="rva_4"/>
    <property type="match status" value="1"/>
</dbReference>
<reference evidence="3 4" key="1">
    <citation type="submission" date="2019-04" db="EMBL/GenBank/DDBJ databases">
        <title>Friends and foes A comparative genomics study of 23 Aspergillus species from section Flavi.</title>
        <authorList>
            <consortium name="DOE Joint Genome Institute"/>
            <person name="Kjaerbolling I."/>
            <person name="Vesth T."/>
            <person name="Frisvad J.C."/>
            <person name="Nybo J.L."/>
            <person name="Theobald S."/>
            <person name="Kildgaard S."/>
            <person name="Isbrandt T."/>
            <person name="Kuo A."/>
            <person name="Sato A."/>
            <person name="Lyhne E.K."/>
            <person name="Kogle M.E."/>
            <person name="Wiebenga A."/>
            <person name="Kun R.S."/>
            <person name="Lubbers R.J."/>
            <person name="Makela M.R."/>
            <person name="Barry K."/>
            <person name="Chovatia M."/>
            <person name="Clum A."/>
            <person name="Daum C."/>
            <person name="Haridas S."/>
            <person name="He G."/>
            <person name="LaButti K."/>
            <person name="Lipzen A."/>
            <person name="Mondo S."/>
            <person name="Riley R."/>
            <person name="Salamov A."/>
            <person name="Simmons B.A."/>
            <person name="Magnuson J.K."/>
            <person name="Henrissat B."/>
            <person name="Mortensen U.H."/>
            <person name="Larsen T.O."/>
            <person name="Devries R.P."/>
            <person name="Grigoriev I.V."/>
            <person name="Machida M."/>
            <person name="Baker S.E."/>
            <person name="Andersen M.R."/>
        </authorList>
    </citation>
    <scope>NUCLEOTIDE SEQUENCE [LARGE SCALE GENOMIC DNA]</scope>
    <source>
        <strain evidence="3 4">CBS 151.66</strain>
    </source>
</reference>
<accession>A0A5N5WXU4</accession>
<dbReference type="PANTHER" id="PTHR46177:SF1">
    <property type="entry name" value="INTEGRASE CATALYTIC DOMAIN-CONTAINING PROTEIN"/>
    <property type="match status" value="1"/>
</dbReference>
<dbReference type="OrthoDB" id="5392716at2759"/>
<dbReference type="EMBL" id="ML732229">
    <property type="protein sequence ID" value="KAB8073331.1"/>
    <property type="molecule type" value="Genomic_DNA"/>
</dbReference>
<gene>
    <name evidence="3" type="ORF">BDV29DRAFT_191850</name>
</gene>
<dbReference type="AlphaFoldDB" id="A0A5N5WXU4"/>
<dbReference type="PANTHER" id="PTHR46177">
    <property type="entry name" value="INTEGRASE CATALYTIC DOMAIN-CONTAINING PROTEIN"/>
    <property type="match status" value="1"/>
</dbReference>
<evidence type="ECO:0000259" key="2">
    <source>
        <dbReference type="Pfam" id="PF24764"/>
    </source>
</evidence>
<dbReference type="Proteomes" id="UP000326565">
    <property type="component" value="Unassembled WGS sequence"/>
</dbReference>
<feature type="domain" description="Clr5" evidence="1">
    <location>
        <begin position="6"/>
        <end position="54"/>
    </location>
</feature>
<feature type="domain" description="Integrase core" evidence="2">
    <location>
        <begin position="154"/>
        <end position="258"/>
    </location>
</feature>
<dbReference type="InterPro" id="IPR058913">
    <property type="entry name" value="Integrase_dom_put"/>
</dbReference>
<sequence length="300" mass="35287">MPRPTIDLEPYKAEINVLYQRNEPVAVIQDYPKESFDLQLSKRTLESHFQEWGLLHRDHTVLFFQVGLEDKDIIHVLHQEEVTLASCTLRCMRKSLGLVRRTESLFERQYQTEAILQALLEESEKGKIQGFGEYIVPGLNYLWPVDGYMKLEPVLNQFLDIIETVQLQPQKIRSDHGPERDCLQDIYLQLQQAYDPSIQKTDCCIEGRSTKNQRIEAWWEQLSKSLFSKSYTTNQIALLSIYMPMIHTEIYGYVEHWNIWPPPLQLEDETAPFHIIYLELREIISFHINLFVKLFLGLSS</sequence>
<evidence type="ECO:0000259" key="1">
    <source>
        <dbReference type="Pfam" id="PF14420"/>
    </source>
</evidence>
<evidence type="ECO:0000313" key="3">
    <source>
        <dbReference type="EMBL" id="KAB8073331.1"/>
    </source>
</evidence>
<keyword evidence="4" id="KW-1185">Reference proteome</keyword>
<protein>
    <submittedName>
        <fullName evidence="3">Uncharacterized protein</fullName>
    </submittedName>
</protein>
<dbReference type="InterPro" id="IPR025676">
    <property type="entry name" value="Clr5_dom"/>
</dbReference>
<evidence type="ECO:0000313" key="4">
    <source>
        <dbReference type="Proteomes" id="UP000326565"/>
    </source>
</evidence>
<organism evidence="3 4">
    <name type="scientific">Aspergillus leporis</name>
    <dbReference type="NCBI Taxonomy" id="41062"/>
    <lineage>
        <taxon>Eukaryota</taxon>
        <taxon>Fungi</taxon>
        <taxon>Dikarya</taxon>
        <taxon>Ascomycota</taxon>
        <taxon>Pezizomycotina</taxon>
        <taxon>Eurotiomycetes</taxon>
        <taxon>Eurotiomycetidae</taxon>
        <taxon>Eurotiales</taxon>
        <taxon>Aspergillaceae</taxon>
        <taxon>Aspergillus</taxon>
        <taxon>Aspergillus subgen. Circumdati</taxon>
    </lineage>
</organism>
<name>A0A5N5WXU4_9EURO</name>